<keyword evidence="4" id="KW-0808">Transferase</keyword>
<reference evidence="4 5" key="1">
    <citation type="submission" date="2017-11" db="EMBL/GenBank/DDBJ databases">
        <title>Genome sequence of the bacterial symbiont EPR9N from a vent mussel Bathymodiolus thermophilus.</title>
        <authorList>
            <person name="Won Y.-J."/>
        </authorList>
    </citation>
    <scope>NUCLEOTIDE SEQUENCE [LARGE SCALE GENOMIC DNA]</scope>
    <source>
        <strain evidence="4 5">EPR9N</strain>
    </source>
</reference>
<organism evidence="4 5">
    <name type="scientific">Bathymodiolus thermophilus thioautotrophic gill symbiont</name>
    <dbReference type="NCBI Taxonomy" id="2360"/>
    <lineage>
        <taxon>Bacteria</taxon>
        <taxon>Pseudomonadati</taxon>
        <taxon>Pseudomonadota</taxon>
        <taxon>Gammaproteobacteria</taxon>
        <taxon>sulfur-oxidizing symbionts</taxon>
    </lineage>
</organism>
<dbReference type="AlphaFoldDB" id="A0A3G3INC7"/>
<proteinExistence type="inferred from homology"/>
<evidence type="ECO:0000313" key="4">
    <source>
        <dbReference type="EMBL" id="AYQ56972.1"/>
    </source>
</evidence>
<feature type="domain" description="Bacterial sugar transferase" evidence="3">
    <location>
        <begin position="2"/>
        <end position="194"/>
    </location>
</feature>
<dbReference type="RefSeq" id="WP_122951648.1">
    <property type="nucleotide sequence ID" value="NZ_CP024634.1"/>
</dbReference>
<keyword evidence="2" id="KW-0812">Transmembrane</keyword>
<evidence type="ECO:0000256" key="2">
    <source>
        <dbReference type="SAM" id="Phobius"/>
    </source>
</evidence>
<sequence length="241" mass="27437">MKRLLDIVLSFTGLVLLSPILVVFIYLVYQQDRKSPFYMAPRMGRNNAIFKMIKLRSMISNADNSGVDSTSADDNRITPIGHKIRKYKLDEITQLWNVLIGDMSLVGPRPNVKNETDSYTFIEKKLLLVRPGITDFSSIVFSDEGDILEGKSDPDLSYNQLIRPWKSRLGLIYIENRSLLLDLQLIFWTVIAIISKPKALNWVVTQLTKMNVDANIIAVSKRESELHPFPPPGSDEIVSKR</sequence>
<dbReference type="InterPro" id="IPR003362">
    <property type="entry name" value="Bact_transf"/>
</dbReference>
<evidence type="ECO:0000259" key="3">
    <source>
        <dbReference type="Pfam" id="PF02397"/>
    </source>
</evidence>
<dbReference type="PANTHER" id="PTHR30576:SF20">
    <property type="entry name" value="QUINOVOSAMINEPHOSPHOTRANSFERAE-RELATED"/>
    <property type="match status" value="1"/>
</dbReference>
<name>A0A3G3INC7_9GAMM</name>
<gene>
    <name evidence="4" type="ORF">MS2017_1275</name>
</gene>
<keyword evidence="2" id="KW-0472">Membrane</keyword>
<dbReference type="Pfam" id="PF02397">
    <property type="entry name" value="Bac_transf"/>
    <property type="match status" value="1"/>
</dbReference>
<dbReference type="PANTHER" id="PTHR30576">
    <property type="entry name" value="COLANIC BIOSYNTHESIS UDP-GLUCOSE LIPID CARRIER TRANSFERASE"/>
    <property type="match status" value="1"/>
</dbReference>
<dbReference type="GO" id="GO:0016780">
    <property type="term" value="F:phosphotransferase activity, for other substituted phosphate groups"/>
    <property type="evidence" value="ECO:0007669"/>
    <property type="project" value="TreeGrafter"/>
</dbReference>
<accession>A0A3G3INC7</accession>
<feature type="transmembrane region" description="Helical" evidence="2">
    <location>
        <begin position="7"/>
        <end position="29"/>
    </location>
</feature>
<dbReference type="KEGG" id="bthg:MS2017_1275"/>
<dbReference type="EMBL" id="CP024634">
    <property type="protein sequence ID" value="AYQ56972.1"/>
    <property type="molecule type" value="Genomic_DNA"/>
</dbReference>
<dbReference type="Proteomes" id="UP000278334">
    <property type="component" value="Chromosome"/>
</dbReference>
<evidence type="ECO:0000313" key="5">
    <source>
        <dbReference type="Proteomes" id="UP000278334"/>
    </source>
</evidence>
<protein>
    <submittedName>
        <fullName evidence="4">Sugar transferase</fullName>
    </submittedName>
</protein>
<keyword evidence="2" id="KW-1133">Transmembrane helix</keyword>
<comment type="similarity">
    <text evidence="1">Belongs to the bacterial sugar transferase family.</text>
</comment>
<evidence type="ECO:0000256" key="1">
    <source>
        <dbReference type="ARBA" id="ARBA00006464"/>
    </source>
</evidence>